<dbReference type="EMBL" id="JADWYR010000001">
    <property type="protein sequence ID" value="MBG9375592.1"/>
    <property type="molecule type" value="Genomic_DNA"/>
</dbReference>
<dbReference type="PANTHER" id="PTHR38011:SF11">
    <property type="entry name" value="2,5-DIAMINO-6-RIBOSYLAMINO-4(3H)-PYRIMIDINONE 5'-PHOSPHATE REDUCTASE"/>
    <property type="match status" value="1"/>
</dbReference>
<dbReference type="GO" id="GO:0008703">
    <property type="term" value="F:5-amino-6-(5-phosphoribosylamino)uracil reductase activity"/>
    <property type="evidence" value="ECO:0007669"/>
    <property type="project" value="InterPro"/>
</dbReference>
<dbReference type="Pfam" id="PF01872">
    <property type="entry name" value="RibD_C"/>
    <property type="match status" value="1"/>
</dbReference>
<dbReference type="InterPro" id="IPR024072">
    <property type="entry name" value="DHFR-like_dom_sf"/>
</dbReference>
<name>A0A931DZ36_9BACT</name>
<dbReference type="GO" id="GO:0009231">
    <property type="term" value="P:riboflavin biosynthetic process"/>
    <property type="evidence" value="ECO:0007669"/>
    <property type="project" value="InterPro"/>
</dbReference>
<organism evidence="2 3">
    <name type="scientific">Panacibacter microcysteis</name>
    <dbReference type="NCBI Taxonomy" id="2793269"/>
    <lineage>
        <taxon>Bacteria</taxon>
        <taxon>Pseudomonadati</taxon>
        <taxon>Bacteroidota</taxon>
        <taxon>Chitinophagia</taxon>
        <taxon>Chitinophagales</taxon>
        <taxon>Chitinophagaceae</taxon>
        <taxon>Panacibacter</taxon>
    </lineage>
</organism>
<keyword evidence="3" id="KW-1185">Reference proteome</keyword>
<dbReference type="Gene3D" id="3.40.430.10">
    <property type="entry name" value="Dihydrofolate Reductase, subunit A"/>
    <property type="match status" value="1"/>
</dbReference>
<feature type="domain" description="Bacterial bifunctional deaminase-reductase C-terminal" evidence="1">
    <location>
        <begin position="2"/>
        <end position="165"/>
    </location>
</feature>
<dbReference type="InterPro" id="IPR050765">
    <property type="entry name" value="Riboflavin_Biosynth_HTPR"/>
</dbReference>
<accession>A0A931DZ36</accession>
<reference evidence="2" key="1">
    <citation type="submission" date="2020-11" db="EMBL/GenBank/DDBJ databases">
        <title>Bacterial whole genome sequence for Panacibacter sp. DH6.</title>
        <authorList>
            <person name="Le V."/>
            <person name="Ko S."/>
            <person name="Ahn C.-Y."/>
            <person name="Oh H.-M."/>
        </authorList>
    </citation>
    <scope>NUCLEOTIDE SEQUENCE</scope>
    <source>
        <strain evidence="2">DH6</strain>
    </source>
</reference>
<proteinExistence type="predicted"/>
<protein>
    <submittedName>
        <fullName evidence="2">Dihydrofolate reductase</fullName>
    </submittedName>
</protein>
<dbReference type="InterPro" id="IPR002734">
    <property type="entry name" value="RibDG_C"/>
</dbReference>
<dbReference type="Proteomes" id="UP000628448">
    <property type="component" value="Unassembled WGS sequence"/>
</dbReference>
<dbReference type="SUPFAM" id="SSF53597">
    <property type="entry name" value="Dihydrofolate reductase-like"/>
    <property type="match status" value="1"/>
</dbReference>
<dbReference type="PANTHER" id="PTHR38011">
    <property type="entry name" value="DIHYDROFOLATE REDUCTASE FAMILY PROTEIN (AFU_ORTHOLOGUE AFUA_8G06820)"/>
    <property type="match status" value="1"/>
</dbReference>
<dbReference type="RefSeq" id="WP_196989636.1">
    <property type="nucleotide sequence ID" value="NZ_JADWYR010000001.1"/>
</dbReference>
<evidence type="ECO:0000313" key="2">
    <source>
        <dbReference type="EMBL" id="MBG9375592.1"/>
    </source>
</evidence>
<evidence type="ECO:0000313" key="3">
    <source>
        <dbReference type="Proteomes" id="UP000628448"/>
    </source>
</evidence>
<gene>
    <name evidence="2" type="ORF">I5907_05065</name>
</gene>
<evidence type="ECO:0000259" key="1">
    <source>
        <dbReference type="Pfam" id="PF01872"/>
    </source>
</evidence>
<comment type="caution">
    <text evidence="2">The sequence shown here is derived from an EMBL/GenBank/DDBJ whole genome shotgun (WGS) entry which is preliminary data.</text>
</comment>
<dbReference type="AlphaFoldDB" id="A0A931DZ36"/>
<sequence length="176" mass="19831">MRKIILNVAISLDAFIEDASGAYDWCFTDQDYGMTNFMNSIDTILFGRKSYELVIKENYAAHYKGYHQYVFSNTLQHLNDGADAILVNSNSLSFIQSLKEQPGKNIWLFGGANLTKFCMQHQLVDELMLSVHPVLLGSGKPLFEALIKRTSLQLTNAVTFGSGLVQLQYNVLHTQQ</sequence>